<evidence type="ECO:0000256" key="2">
    <source>
        <dbReference type="ARBA" id="ARBA00022801"/>
    </source>
</evidence>
<feature type="binding site" evidence="3">
    <location>
        <position position="200"/>
    </location>
    <ligand>
        <name>a divalent metal cation</name>
        <dbReference type="ChEBI" id="CHEBI:60240"/>
        <label>1</label>
    </ligand>
</feature>
<dbReference type="NCBIfam" id="NF041926">
    <property type="entry name" value="QatD"/>
    <property type="match status" value="1"/>
</dbReference>
<evidence type="ECO:0000256" key="3">
    <source>
        <dbReference type="PIRSR" id="PIRSR005902-1"/>
    </source>
</evidence>
<dbReference type="RefSeq" id="WP_090334823.1">
    <property type="nucleotide sequence ID" value="NZ_FNXY01000003.1"/>
</dbReference>
<dbReference type="InterPro" id="IPR018228">
    <property type="entry name" value="DNase_TatD-rel_CS"/>
</dbReference>
<evidence type="ECO:0000313" key="4">
    <source>
        <dbReference type="EMBL" id="SEI70226.1"/>
    </source>
</evidence>
<protein>
    <submittedName>
        <fullName evidence="4">TatD DNase family protein</fullName>
    </submittedName>
</protein>
<gene>
    <name evidence="4" type="ORF">SAMN04487995_1782</name>
</gene>
<dbReference type="PIRSF" id="PIRSF005902">
    <property type="entry name" value="DNase_TatD"/>
    <property type="match status" value="1"/>
</dbReference>
<dbReference type="Gene3D" id="3.20.20.140">
    <property type="entry name" value="Metal-dependent hydrolases"/>
    <property type="match status" value="1"/>
</dbReference>
<feature type="binding site" evidence="3">
    <location>
        <position position="126"/>
    </location>
    <ligand>
        <name>a divalent metal cation</name>
        <dbReference type="ChEBI" id="CHEBI:60240"/>
        <label>2</label>
    </ligand>
</feature>
<feature type="binding site" evidence="3">
    <location>
        <position position="9"/>
    </location>
    <ligand>
        <name>a divalent metal cation</name>
        <dbReference type="ChEBI" id="CHEBI:60240"/>
        <label>1</label>
    </ligand>
</feature>
<name>A0A1H6STL9_9BACT</name>
<evidence type="ECO:0000256" key="1">
    <source>
        <dbReference type="ARBA" id="ARBA00009275"/>
    </source>
</evidence>
<dbReference type="Pfam" id="PF01026">
    <property type="entry name" value="TatD_DNase"/>
    <property type="match status" value="1"/>
</dbReference>
<organism evidence="4 5">
    <name type="scientific">Dyadobacter koreensis</name>
    <dbReference type="NCBI Taxonomy" id="408657"/>
    <lineage>
        <taxon>Bacteria</taxon>
        <taxon>Pseudomonadati</taxon>
        <taxon>Bacteroidota</taxon>
        <taxon>Cytophagia</taxon>
        <taxon>Cytophagales</taxon>
        <taxon>Spirosomataceae</taxon>
        <taxon>Dyadobacter</taxon>
    </lineage>
</organism>
<dbReference type="GO" id="GO:0016788">
    <property type="term" value="F:hydrolase activity, acting on ester bonds"/>
    <property type="evidence" value="ECO:0007669"/>
    <property type="project" value="InterPro"/>
</dbReference>
<proteinExistence type="inferred from homology"/>
<keyword evidence="5" id="KW-1185">Reference proteome</keyword>
<dbReference type="PANTHER" id="PTHR46124:SF2">
    <property type="entry name" value="D-AMINOACYL-TRNA DEACYLASE"/>
    <property type="match status" value="1"/>
</dbReference>
<accession>A0A1H6STL9</accession>
<feature type="binding site" evidence="3">
    <location>
        <position position="88"/>
    </location>
    <ligand>
        <name>a divalent metal cation</name>
        <dbReference type="ChEBI" id="CHEBI:60240"/>
        <label>1</label>
    </ligand>
</feature>
<keyword evidence="2" id="KW-0378">Hydrolase</keyword>
<dbReference type="GO" id="GO:0046872">
    <property type="term" value="F:metal ion binding"/>
    <property type="evidence" value="ECO:0007669"/>
    <property type="project" value="UniProtKB-KW"/>
</dbReference>
<evidence type="ECO:0000313" key="5">
    <source>
        <dbReference type="Proteomes" id="UP000199532"/>
    </source>
</evidence>
<dbReference type="AlphaFoldDB" id="A0A1H6STL9"/>
<dbReference type="STRING" id="408657.SAMN04487995_1782"/>
<sequence>MSTIYIDTHCHLDLLKEIDKNPTQEDRLPIKSISVTNAPFLFKPNTILFAQSKNIRISLGLHPELVSTYHDQIDIFKQMLPLTKYVGEVGLDGSIEHRGNYMLQKKVFEEILVAAGAEDNKILTVHSRNAANETIELIHKHLKNTNCQVIFHWFSGNINELRSALKYGFYFSFNHRMVTSKKGQHLIAEIPKDAVLTESDAPFTFNNKIKNRLDSIKFSVKEGSKLYNIQEEEFKSVIYNNFKTMLLK</sequence>
<dbReference type="EMBL" id="FNXY01000003">
    <property type="protein sequence ID" value="SEI70226.1"/>
    <property type="molecule type" value="Genomic_DNA"/>
</dbReference>
<dbReference type="InterPro" id="IPR001130">
    <property type="entry name" value="TatD-like"/>
</dbReference>
<dbReference type="InterPro" id="IPR032466">
    <property type="entry name" value="Metal_Hydrolase"/>
</dbReference>
<keyword evidence="3" id="KW-0479">Metal-binding</keyword>
<dbReference type="InterPro" id="IPR049677">
    <property type="entry name" value="QatD"/>
</dbReference>
<reference evidence="4 5" key="1">
    <citation type="submission" date="2016-10" db="EMBL/GenBank/DDBJ databases">
        <authorList>
            <person name="de Groot N.N."/>
        </authorList>
    </citation>
    <scope>NUCLEOTIDE SEQUENCE [LARGE SCALE GENOMIC DNA]</scope>
    <source>
        <strain evidence="4 5">DSM 19938</strain>
    </source>
</reference>
<feature type="binding site" evidence="3">
    <location>
        <position position="11"/>
    </location>
    <ligand>
        <name>a divalent metal cation</name>
        <dbReference type="ChEBI" id="CHEBI:60240"/>
        <label>1</label>
    </ligand>
</feature>
<dbReference type="OrthoDB" id="9810005at2"/>
<dbReference type="Proteomes" id="UP000199532">
    <property type="component" value="Unassembled WGS sequence"/>
</dbReference>
<dbReference type="PROSITE" id="PS01137">
    <property type="entry name" value="TATD_1"/>
    <property type="match status" value="1"/>
</dbReference>
<dbReference type="PANTHER" id="PTHR46124">
    <property type="entry name" value="D-AMINOACYL-TRNA DEACYLASE"/>
    <property type="match status" value="1"/>
</dbReference>
<dbReference type="SUPFAM" id="SSF51556">
    <property type="entry name" value="Metallo-dependent hydrolases"/>
    <property type="match status" value="1"/>
</dbReference>
<comment type="similarity">
    <text evidence="1">Belongs to the metallo-dependent hydrolases superfamily. TatD-type hydrolase family.</text>
</comment>
<feature type="binding site" evidence="3">
    <location>
        <position position="152"/>
    </location>
    <ligand>
        <name>a divalent metal cation</name>
        <dbReference type="ChEBI" id="CHEBI:60240"/>
        <label>2</label>
    </ligand>
</feature>